<proteinExistence type="predicted"/>
<keyword evidence="2" id="KW-1185">Reference proteome</keyword>
<protein>
    <submittedName>
        <fullName evidence="1">Uncharacterized protein</fullName>
    </submittedName>
</protein>
<name>A0ABR2F6Y1_9ROSI</name>
<dbReference type="Proteomes" id="UP001472677">
    <property type="component" value="Unassembled WGS sequence"/>
</dbReference>
<organism evidence="1 2">
    <name type="scientific">Hibiscus sabdariffa</name>
    <name type="common">roselle</name>
    <dbReference type="NCBI Taxonomy" id="183260"/>
    <lineage>
        <taxon>Eukaryota</taxon>
        <taxon>Viridiplantae</taxon>
        <taxon>Streptophyta</taxon>
        <taxon>Embryophyta</taxon>
        <taxon>Tracheophyta</taxon>
        <taxon>Spermatophyta</taxon>
        <taxon>Magnoliopsida</taxon>
        <taxon>eudicotyledons</taxon>
        <taxon>Gunneridae</taxon>
        <taxon>Pentapetalae</taxon>
        <taxon>rosids</taxon>
        <taxon>malvids</taxon>
        <taxon>Malvales</taxon>
        <taxon>Malvaceae</taxon>
        <taxon>Malvoideae</taxon>
        <taxon>Hibiscus</taxon>
    </lineage>
</organism>
<gene>
    <name evidence="1" type="ORF">V6N12_028809</name>
</gene>
<evidence type="ECO:0000313" key="2">
    <source>
        <dbReference type="Proteomes" id="UP001472677"/>
    </source>
</evidence>
<dbReference type="EMBL" id="JBBPBM010000008">
    <property type="protein sequence ID" value="KAK8572765.1"/>
    <property type="molecule type" value="Genomic_DNA"/>
</dbReference>
<comment type="caution">
    <text evidence="1">The sequence shown here is derived from an EMBL/GenBank/DDBJ whole genome shotgun (WGS) entry which is preliminary data.</text>
</comment>
<accession>A0ABR2F6Y1</accession>
<sequence>MVTVAGDWDWLRLNLVLSDHVLSHIAAIPPPNMRLGRDLPGWRWEQDRRFSTKSAYASLVVEAKLAVLVE</sequence>
<reference evidence="1 2" key="1">
    <citation type="journal article" date="2024" name="G3 (Bethesda)">
        <title>Genome assembly of Hibiscus sabdariffa L. provides insights into metabolisms of medicinal natural products.</title>
        <authorList>
            <person name="Kim T."/>
        </authorList>
    </citation>
    <scope>NUCLEOTIDE SEQUENCE [LARGE SCALE GENOMIC DNA]</scope>
    <source>
        <strain evidence="1">TK-2024</strain>
        <tissue evidence="1">Old leaves</tissue>
    </source>
</reference>
<evidence type="ECO:0000313" key="1">
    <source>
        <dbReference type="EMBL" id="KAK8572765.1"/>
    </source>
</evidence>